<dbReference type="RefSeq" id="WP_133554792.1">
    <property type="nucleotide sequence ID" value="NZ_SNWM01000002.1"/>
</dbReference>
<proteinExistence type="predicted"/>
<gene>
    <name evidence="2" type="ORF">CLV32_1966</name>
</gene>
<protein>
    <submittedName>
        <fullName evidence="2">Uncharacterized protein DUF4199</fullName>
    </submittedName>
</protein>
<evidence type="ECO:0000313" key="3">
    <source>
        <dbReference type="Proteomes" id="UP000295499"/>
    </source>
</evidence>
<keyword evidence="1" id="KW-0812">Transmembrane</keyword>
<reference evidence="2 3" key="1">
    <citation type="submission" date="2019-03" db="EMBL/GenBank/DDBJ databases">
        <title>Genomic Encyclopedia of Archaeal and Bacterial Type Strains, Phase II (KMG-II): from individual species to whole genera.</title>
        <authorList>
            <person name="Goeker M."/>
        </authorList>
    </citation>
    <scope>NUCLEOTIDE SEQUENCE [LARGE SCALE GENOMIC DNA]</scope>
    <source>
        <strain evidence="2 3">DSM 19034</strain>
    </source>
</reference>
<feature type="transmembrane region" description="Helical" evidence="1">
    <location>
        <begin position="156"/>
        <end position="178"/>
    </location>
</feature>
<name>A0A4R6ILG9_9SPHI</name>
<dbReference type="OrthoDB" id="660361at2"/>
<dbReference type="EMBL" id="SNWM01000002">
    <property type="protein sequence ID" value="TDO22980.1"/>
    <property type="molecule type" value="Genomic_DNA"/>
</dbReference>
<sequence>METVTTFNTAAVRKAAITNGLIWGAVSIVLFLVLYFVAPEMQGNWVGGTLSMVVGIALAVFFCLDMRKKAGGYWTFSEALLNIFIMFLIAAAISYFFTIGFSKMVPEYAVRMKESVMNNTEATYRSVGLGEDKLAEAMAKLSEQLDKQFNPTPLQMITGFGITAVMYFIGALIFAAIFKKTQPIFFKTEE</sequence>
<comment type="caution">
    <text evidence="2">The sequence shown here is derived from an EMBL/GenBank/DDBJ whole genome shotgun (WGS) entry which is preliminary data.</text>
</comment>
<organism evidence="2 3">
    <name type="scientific">Pedobacter duraquae</name>
    <dbReference type="NCBI Taxonomy" id="425511"/>
    <lineage>
        <taxon>Bacteria</taxon>
        <taxon>Pseudomonadati</taxon>
        <taxon>Bacteroidota</taxon>
        <taxon>Sphingobacteriia</taxon>
        <taxon>Sphingobacteriales</taxon>
        <taxon>Sphingobacteriaceae</taxon>
        <taxon>Pedobacter</taxon>
    </lineage>
</organism>
<evidence type="ECO:0000256" key="1">
    <source>
        <dbReference type="SAM" id="Phobius"/>
    </source>
</evidence>
<dbReference type="Pfam" id="PF13858">
    <property type="entry name" value="DUF4199"/>
    <property type="match status" value="1"/>
</dbReference>
<accession>A0A4R6ILG9</accession>
<feature type="transmembrane region" description="Helical" evidence="1">
    <location>
        <begin position="20"/>
        <end position="38"/>
    </location>
</feature>
<feature type="transmembrane region" description="Helical" evidence="1">
    <location>
        <begin position="44"/>
        <end position="64"/>
    </location>
</feature>
<dbReference type="AlphaFoldDB" id="A0A4R6ILG9"/>
<keyword evidence="1" id="KW-1133">Transmembrane helix</keyword>
<feature type="transmembrane region" description="Helical" evidence="1">
    <location>
        <begin position="76"/>
        <end position="97"/>
    </location>
</feature>
<evidence type="ECO:0000313" key="2">
    <source>
        <dbReference type="EMBL" id="TDO22980.1"/>
    </source>
</evidence>
<dbReference type="Proteomes" id="UP000295499">
    <property type="component" value="Unassembled WGS sequence"/>
</dbReference>
<keyword evidence="1" id="KW-0472">Membrane</keyword>
<keyword evidence="3" id="KW-1185">Reference proteome</keyword>
<dbReference type="InterPro" id="IPR025250">
    <property type="entry name" value="DUF4199"/>
</dbReference>
<dbReference type="Gene3D" id="1.10.1760.20">
    <property type="match status" value="1"/>
</dbReference>